<comment type="caution">
    <text evidence="2">The sequence shown here is derived from an EMBL/GenBank/DDBJ whole genome shotgun (WGS) entry which is preliminary data.</text>
</comment>
<dbReference type="AlphaFoldDB" id="A0AAV5U8V8"/>
<name>A0AAV5U8V8_9BILA</name>
<feature type="region of interest" description="Disordered" evidence="1">
    <location>
        <begin position="1"/>
        <end position="95"/>
    </location>
</feature>
<protein>
    <submittedName>
        <fullName evidence="2">Uncharacterized protein</fullName>
    </submittedName>
</protein>
<sequence>WRRSRAGRPRLDVRRSLRDLDRAAAPRRAVAPLSPLEMTHSAEAPASTSTATTTPSSSAVGPRPSVAASRRSICSRSSCSRRPVAADPTAVATRPPALVETRIRLCPARTGSDSPLPALPINFISTH</sequence>
<feature type="non-terminal residue" evidence="2">
    <location>
        <position position="1"/>
    </location>
</feature>
<feature type="compositionally biased region" description="Low complexity" evidence="1">
    <location>
        <begin position="69"/>
        <end position="82"/>
    </location>
</feature>
<evidence type="ECO:0000313" key="3">
    <source>
        <dbReference type="Proteomes" id="UP001432027"/>
    </source>
</evidence>
<dbReference type="Proteomes" id="UP001432027">
    <property type="component" value="Unassembled WGS sequence"/>
</dbReference>
<feature type="compositionally biased region" description="Basic and acidic residues" evidence="1">
    <location>
        <begin position="9"/>
        <end position="24"/>
    </location>
</feature>
<dbReference type="EMBL" id="BTSX01000006">
    <property type="protein sequence ID" value="GMT03093.1"/>
    <property type="molecule type" value="Genomic_DNA"/>
</dbReference>
<accession>A0AAV5U8V8</accession>
<keyword evidence="3" id="KW-1185">Reference proteome</keyword>
<reference evidence="2" key="1">
    <citation type="submission" date="2023-10" db="EMBL/GenBank/DDBJ databases">
        <title>Genome assembly of Pristionchus species.</title>
        <authorList>
            <person name="Yoshida K."/>
            <person name="Sommer R.J."/>
        </authorList>
    </citation>
    <scope>NUCLEOTIDE SEQUENCE</scope>
    <source>
        <strain evidence="2">RS0144</strain>
    </source>
</reference>
<organism evidence="2 3">
    <name type="scientific">Pristionchus entomophagus</name>
    <dbReference type="NCBI Taxonomy" id="358040"/>
    <lineage>
        <taxon>Eukaryota</taxon>
        <taxon>Metazoa</taxon>
        <taxon>Ecdysozoa</taxon>
        <taxon>Nematoda</taxon>
        <taxon>Chromadorea</taxon>
        <taxon>Rhabditida</taxon>
        <taxon>Rhabditina</taxon>
        <taxon>Diplogasteromorpha</taxon>
        <taxon>Diplogasteroidea</taxon>
        <taxon>Neodiplogasteridae</taxon>
        <taxon>Pristionchus</taxon>
    </lineage>
</organism>
<proteinExistence type="predicted"/>
<gene>
    <name evidence="2" type="ORF">PENTCL1PPCAC_25267</name>
</gene>
<feature type="compositionally biased region" description="Low complexity" evidence="1">
    <location>
        <begin position="26"/>
        <end position="59"/>
    </location>
</feature>
<evidence type="ECO:0000313" key="2">
    <source>
        <dbReference type="EMBL" id="GMT03093.1"/>
    </source>
</evidence>
<evidence type="ECO:0000256" key="1">
    <source>
        <dbReference type="SAM" id="MobiDB-lite"/>
    </source>
</evidence>